<evidence type="ECO:0000256" key="12">
    <source>
        <dbReference type="ARBA" id="ARBA00022695"/>
    </source>
</evidence>
<comment type="subcellular location">
    <subcellularLocation>
        <location evidence="2">Cell membrane</location>
        <topology evidence="2">Multi-pass membrane protein</topology>
    </subcellularLocation>
</comment>
<name>A0ABY2RRL0_9NOCA</name>
<evidence type="ECO:0000256" key="1">
    <source>
        <dbReference type="ARBA" id="ARBA00001698"/>
    </source>
</evidence>
<feature type="transmembrane region" description="Helical" evidence="19">
    <location>
        <begin position="102"/>
        <end position="120"/>
    </location>
</feature>
<evidence type="ECO:0000256" key="14">
    <source>
        <dbReference type="ARBA" id="ARBA00023098"/>
    </source>
</evidence>
<keyword evidence="21" id="KW-1185">Reference proteome</keyword>
<dbReference type="EMBL" id="SUMD01000001">
    <property type="protein sequence ID" value="TJZ81198.1"/>
    <property type="molecule type" value="Genomic_DNA"/>
</dbReference>
<evidence type="ECO:0000256" key="16">
    <source>
        <dbReference type="ARBA" id="ARBA00023209"/>
    </source>
</evidence>
<feature type="transmembrane region" description="Helical" evidence="19">
    <location>
        <begin position="30"/>
        <end position="63"/>
    </location>
</feature>
<comment type="caution">
    <text evidence="20">The sequence shown here is derived from an EMBL/GenBank/DDBJ whole genome shotgun (WGS) entry which is preliminary data.</text>
</comment>
<dbReference type="Proteomes" id="UP000305109">
    <property type="component" value="Unassembled WGS sequence"/>
</dbReference>
<feature type="transmembrane region" description="Helical" evidence="19">
    <location>
        <begin position="75"/>
        <end position="96"/>
    </location>
</feature>
<keyword evidence="10 18" id="KW-0808">Transferase</keyword>
<evidence type="ECO:0000256" key="4">
    <source>
        <dbReference type="ARBA" id="ARBA00005189"/>
    </source>
</evidence>
<evidence type="ECO:0000256" key="7">
    <source>
        <dbReference type="ARBA" id="ARBA00019373"/>
    </source>
</evidence>
<comment type="pathway">
    <text evidence="4">Lipid metabolism.</text>
</comment>
<evidence type="ECO:0000256" key="6">
    <source>
        <dbReference type="ARBA" id="ARBA00012487"/>
    </source>
</evidence>
<comment type="catalytic activity">
    <reaction evidence="1 18">
        <text>a 1,2-diacyl-sn-glycero-3-phosphate + CTP + H(+) = a CDP-1,2-diacyl-sn-glycerol + diphosphate</text>
        <dbReference type="Rhea" id="RHEA:16229"/>
        <dbReference type="ChEBI" id="CHEBI:15378"/>
        <dbReference type="ChEBI" id="CHEBI:33019"/>
        <dbReference type="ChEBI" id="CHEBI:37563"/>
        <dbReference type="ChEBI" id="CHEBI:58332"/>
        <dbReference type="ChEBI" id="CHEBI:58608"/>
        <dbReference type="EC" id="2.7.7.41"/>
    </reaction>
</comment>
<keyword evidence="9" id="KW-0444">Lipid biosynthesis</keyword>
<dbReference type="Pfam" id="PF01148">
    <property type="entry name" value="CTP_transf_1"/>
    <property type="match status" value="1"/>
</dbReference>
<evidence type="ECO:0000313" key="20">
    <source>
        <dbReference type="EMBL" id="TJZ81198.1"/>
    </source>
</evidence>
<evidence type="ECO:0000256" key="8">
    <source>
        <dbReference type="ARBA" id="ARBA00022475"/>
    </source>
</evidence>
<dbReference type="PANTHER" id="PTHR46382">
    <property type="entry name" value="PHOSPHATIDATE CYTIDYLYLTRANSFERASE"/>
    <property type="match status" value="1"/>
</dbReference>
<protein>
    <recommendedName>
        <fullName evidence="7 18">Phosphatidate cytidylyltransferase</fullName>
        <ecNumber evidence="6 18">2.7.7.41</ecNumber>
    </recommendedName>
</protein>
<evidence type="ECO:0000313" key="21">
    <source>
        <dbReference type="Proteomes" id="UP000305109"/>
    </source>
</evidence>
<evidence type="ECO:0000256" key="5">
    <source>
        <dbReference type="ARBA" id="ARBA00010185"/>
    </source>
</evidence>
<evidence type="ECO:0000256" key="19">
    <source>
        <dbReference type="SAM" id="Phobius"/>
    </source>
</evidence>
<evidence type="ECO:0000256" key="18">
    <source>
        <dbReference type="RuleBase" id="RU003938"/>
    </source>
</evidence>
<keyword evidence="17" id="KW-1208">Phospholipid metabolism</keyword>
<feature type="transmembrane region" description="Helical" evidence="19">
    <location>
        <begin position="132"/>
        <end position="156"/>
    </location>
</feature>
<proteinExistence type="inferred from homology"/>
<sequence length="292" mass="29955">MAGGLVSTEGSAPQGAAAAVNAKAGRDLPAAIGVGVGLGAMLVAALLYVPNLFFAIVAAAMAVATWEVTKRLREGGIAVPFVPLLLGGQATIWLGWPYGTTGVLGGFAGTVLACMVWRLLQGGLKATPQNFLRDTGVAVFVAAWIPLLASFATLMVRQEDGPGRIFCLIIGVVCSDVGGYAAGVLFGKHPMVPAISPKKSWEGFAGSLVFCVIGSVLTVTLILDADAVVGVVLGVVLVLVATTGDLIESQVKRELGIKDMGTLLPGHGGIMDRLDSLLPSAFVTWLVFTALL</sequence>
<keyword evidence="16" id="KW-0594">Phospholipid biosynthesis</keyword>
<gene>
    <name evidence="20" type="ORF">FCG67_00625</name>
</gene>
<dbReference type="InterPro" id="IPR000374">
    <property type="entry name" value="PC_trans"/>
</dbReference>
<feature type="transmembrane region" description="Helical" evidence="19">
    <location>
        <begin position="162"/>
        <end position="182"/>
    </location>
</feature>
<evidence type="ECO:0000256" key="3">
    <source>
        <dbReference type="ARBA" id="ARBA00005119"/>
    </source>
</evidence>
<dbReference type="PROSITE" id="PS01315">
    <property type="entry name" value="CDS"/>
    <property type="match status" value="1"/>
</dbReference>
<organism evidence="20 21">
    <name type="scientific">Rhodococcus oryzae</name>
    <dbReference type="NCBI Taxonomy" id="2571143"/>
    <lineage>
        <taxon>Bacteria</taxon>
        <taxon>Bacillati</taxon>
        <taxon>Actinomycetota</taxon>
        <taxon>Actinomycetes</taxon>
        <taxon>Mycobacteriales</taxon>
        <taxon>Nocardiaceae</taxon>
        <taxon>Rhodococcus</taxon>
    </lineage>
</organism>
<evidence type="ECO:0000256" key="15">
    <source>
        <dbReference type="ARBA" id="ARBA00023136"/>
    </source>
</evidence>
<keyword evidence="14" id="KW-0443">Lipid metabolism</keyword>
<keyword evidence="13 19" id="KW-1133">Transmembrane helix</keyword>
<feature type="transmembrane region" description="Helical" evidence="19">
    <location>
        <begin position="203"/>
        <end position="222"/>
    </location>
</feature>
<evidence type="ECO:0000256" key="2">
    <source>
        <dbReference type="ARBA" id="ARBA00004651"/>
    </source>
</evidence>
<accession>A0ABY2RRL0</accession>
<evidence type="ECO:0000256" key="10">
    <source>
        <dbReference type="ARBA" id="ARBA00022679"/>
    </source>
</evidence>
<evidence type="ECO:0000256" key="9">
    <source>
        <dbReference type="ARBA" id="ARBA00022516"/>
    </source>
</evidence>
<feature type="transmembrane region" description="Helical" evidence="19">
    <location>
        <begin position="228"/>
        <end position="247"/>
    </location>
</feature>
<keyword evidence="8" id="KW-1003">Cell membrane</keyword>
<comment type="pathway">
    <text evidence="3 18">Phospholipid metabolism; CDP-diacylglycerol biosynthesis; CDP-diacylglycerol from sn-glycerol 3-phosphate: step 3/3.</text>
</comment>
<dbReference type="GO" id="GO:0016779">
    <property type="term" value="F:nucleotidyltransferase activity"/>
    <property type="evidence" value="ECO:0007669"/>
    <property type="project" value="UniProtKB-KW"/>
</dbReference>
<evidence type="ECO:0000256" key="11">
    <source>
        <dbReference type="ARBA" id="ARBA00022692"/>
    </source>
</evidence>
<evidence type="ECO:0000256" key="13">
    <source>
        <dbReference type="ARBA" id="ARBA00022989"/>
    </source>
</evidence>
<reference evidence="20 21" key="1">
    <citation type="submission" date="2019-04" db="EMBL/GenBank/DDBJ databases">
        <title>Rhodococcus oryzae sp. nov., a novel actinomycete isolated from rhizosphere soil of rice (Oryza sativa L.).</title>
        <authorList>
            <person name="Li C."/>
        </authorList>
    </citation>
    <scope>NUCLEOTIDE SEQUENCE [LARGE SCALE GENOMIC DNA]</scope>
    <source>
        <strain evidence="20 21">NEAU-CX67</strain>
    </source>
</reference>
<keyword evidence="15 19" id="KW-0472">Membrane</keyword>
<dbReference type="EC" id="2.7.7.41" evidence="6 18"/>
<keyword evidence="11 18" id="KW-0812">Transmembrane</keyword>
<comment type="similarity">
    <text evidence="5 18">Belongs to the CDS family.</text>
</comment>
<evidence type="ECO:0000256" key="17">
    <source>
        <dbReference type="ARBA" id="ARBA00023264"/>
    </source>
</evidence>
<dbReference type="PANTHER" id="PTHR46382:SF1">
    <property type="entry name" value="PHOSPHATIDATE CYTIDYLYLTRANSFERASE"/>
    <property type="match status" value="1"/>
</dbReference>
<keyword evidence="12 18" id="KW-0548">Nucleotidyltransferase</keyword>